<dbReference type="AlphaFoldDB" id="A5W7Y4"/>
<organism evidence="1">
    <name type="scientific">Pseudomonas putida (strain ATCC 700007 / DSM 6899 / JCM 31910 / BCRC 17059 / LMG 24140 / F1)</name>
    <dbReference type="NCBI Taxonomy" id="351746"/>
    <lineage>
        <taxon>Bacteria</taxon>
        <taxon>Pseudomonadati</taxon>
        <taxon>Pseudomonadota</taxon>
        <taxon>Gammaproteobacteria</taxon>
        <taxon>Pseudomonadales</taxon>
        <taxon>Pseudomonadaceae</taxon>
        <taxon>Pseudomonas</taxon>
    </lineage>
</organism>
<protein>
    <submittedName>
        <fullName evidence="1">Uncharacterized protein</fullName>
    </submittedName>
</protein>
<dbReference type="EMBL" id="CP000712">
    <property type="protein sequence ID" value="ABQ80244.1"/>
    <property type="molecule type" value="Genomic_DNA"/>
</dbReference>
<evidence type="ECO:0000313" key="1">
    <source>
        <dbReference type="EMBL" id="ABQ80244.1"/>
    </source>
</evidence>
<proteinExistence type="predicted"/>
<dbReference type="KEGG" id="ppf:Pput_4120"/>
<reference evidence="1" key="1">
    <citation type="submission" date="2007-05" db="EMBL/GenBank/DDBJ databases">
        <title>Complete sequence of Pseudomonas putida F1.</title>
        <authorList>
            <consortium name="US DOE Joint Genome Institute"/>
            <person name="Copeland A."/>
            <person name="Lucas S."/>
            <person name="Lapidus A."/>
            <person name="Barry K."/>
            <person name="Detter J.C."/>
            <person name="Glavina del Rio T."/>
            <person name="Hammon N."/>
            <person name="Israni S."/>
            <person name="Dalin E."/>
            <person name="Tice H."/>
            <person name="Pitluck S."/>
            <person name="Chain P."/>
            <person name="Malfatti S."/>
            <person name="Shin M."/>
            <person name="Vergez L."/>
            <person name="Schmutz J."/>
            <person name="Larimer F."/>
            <person name="Land M."/>
            <person name="Hauser L."/>
            <person name="Kyrpides N."/>
            <person name="Lykidis A."/>
            <person name="Parales R."/>
            <person name="Richardson P."/>
        </authorList>
    </citation>
    <scope>NUCLEOTIDE SEQUENCE [LARGE SCALE GENOMIC DNA]</scope>
    <source>
        <strain evidence="1">F1</strain>
    </source>
</reference>
<name>A5W7Y4_PSEP1</name>
<accession>A5W7Y4</accession>
<sequence length="82" mass="8690">MMKLILKRVAPEIDVTCLGDTSSRYALGKPDASSPFALHTESGELLPCQASTSMLSEPGEPVRLTVVFTVDGRGLVVEGDVV</sequence>
<dbReference type="HOGENOM" id="CLU_2555685_0_0_6"/>
<gene>
    <name evidence="1" type="ordered locus">Pput_4120</name>
</gene>